<accession>A0A3M9MDM3</accession>
<dbReference type="EMBL" id="RJJD01000015">
    <property type="protein sequence ID" value="RNI23671.1"/>
    <property type="molecule type" value="Genomic_DNA"/>
</dbReference>
<proteinExistence type="predicted"/>
<dbReference type="Proteomes" id="UP000272117">
    <property type="component" value="Unassembled WGS sequence"/>
</dbReference>
<organism evidence="1 2">
    <name type="scientific">Rufibacter latericius</name>
    <dbReference type="NCBI Taxonomy" id="2487040"/>
    <lineage>
        <taxon>Bacteria</taxon>
        <taxon>Pseudomonadati</taxon>
        <taxon>Bacteroidota</taxon>
        <taxon>Cytophagia</taxon>
        <taxon>Cytophagales</taxon>
        <taxon>Hymenobacteraceae</taxon>
        <taxon>Rufibacter</taxon>
    </lineage>
</organism>
<reference evidence="1 2" key="1">
    <citation type="submission" date="2018-11" db="EMBL/GenBank/DDBJ databases">
        <title>Rufibacter latericius sp. nov., isolated from water in Baiyang Lake.</title>
        <authorList>
            <person name="Yang Y."/>
        </authorList>
    </citation>
    <scope>NUCLEOTIDE SEQUENCE [LARGE SCALE GENOMIC DNA]</scope>
    <source>
        <strain evidence="1 2">R-22-1c-1</strain>
    </source>
</reference>
<protein>
    <submittedName>
        <fullName evidence="1">Uncharacterized protein</fullName>
    </submittedName>
</protein>
<comment type="caution">
    <text evidence="1">The sequence shown here is derived from an EMBL/GenBank/DDBJ whole genome shotgun (WGS) entry which is preliminary data.</text>
</comment>
<sequence>MVLLLLCLVACAPKVSTQLAKNYTPLDYREEVRVFGLQDPVPQNAEILGTVKIGDTGFSTNCGWDAVLEKTKIEARKAGGNALKIVEHLTPSLMTSSCHRITATILKVTNFDDVLVSSVEQDTLMADVDYALLHVYRTNGMGPLVNYDLFLGDSLLCRVKNNWKQTIKVRKDGLNTLWARTEKKVETPIKIEIGREYYVRCGVSMGAFVGHPQVDVVDKTSGRLEFQAIKEKEPKKK</sequence>
<evidence type="ECO:0000313" key="2">
    <source>
        <dbReference type="Proteomes" id="UP000272117"/>
    </source>
</evidence>
<name>A0A3M9MDM3_9BACT</name>
<keyword evidence="2" id="KW-1185">Reference proteome</keyword>
<dbReference type="AlphaFoldDB" id="A0A3M9MDM3"/>
<gene>
    <name evidence="1" type="ORF">EFB08_19290</name>
</gene>
<evidence type="ECO:0000313" key="1">
    <source>
        <dbReference type="EMBL" id="RNI23671.1"/>
    </source>
</evidence>